<dbReference type="GO" id="GO:0006635">
    <property type="term" value="P:fatty acid beta-oxidation"/>
    <property type="evidence" value="ECO:0007669"/>
    <property type="project" value="TreeGrafter"/>
</dbReference>
<accession>A0A511DD27</accession>
<dbReference type="Proteomes" id="UP000321685">
    <property type="component" value="Unassembled WGS sequence"/>
</dbReference>
<evidence type="ECO:0000313" key="4">
    <source>
        <dbReference type="Proteomes" id="UP000321685"/>
    </source>
</evidence>
<dbReference type="GO" id="GO:0003824">
    <property type="term" value="F:catalytic activity"/>
    <property type="evidence" value="ECO:0007669"/>
    <property type="project" value="InterPro"/>
</dbReference>
<evidence type="ECO:0000256" key="1">
    <source>
        <dbReference type="ARBA" id="ARBA00005254"/>
    </source>
</evidence>
<dbReference type="InterPro" id="IPR001753">
    <property type="entry name" value="Enoyl-CoA_hydra/iso"/>
</dbReference>
<dbReference type="InterPro" id="IPR029045">
    <property type="entry name" value="ClpP/crotonase-like_dom_sf"/>
</dbReference>
<protein>
    <submittedName>
        <fullName evidence="3">Enoyl-CoA hydratase</fullName>
    </submittedName>
</protein>
<evidence type="ECO:0000313" key="3">
    <source>
        <dbReference type="EMBL" id="GEL22715.1"/>
    </source>
</evidence>
<dbReference type="AlphaFoldDB" id="A0A511DD27"/>
<dbReference type="OrthoDB" id="9777711at2"/>
<dbReference type="PROSITE" id="PS00166">
    <property type="entry name" value="ENOYL_COA_HYDRATASE"/>
    <property type="match status" value="1"/>
</dbReference>
<organism evidence="3 4">
    <name type="scientific">Pseudonocardia sulfidoxydans NBRC 16205</name>
    <dbReference type="NCBI Taxonomy" id="1223511"/>
    <lineage>
        <taxon>Bacteria</taxon>
        <taxon>Bacillati</taxon>
        <taxon>Actinomycetota</taxon>
        <taxon>Actinomycetes</taxon>
        <taxon>Pseudonocardiales</taxon>
        <taxon>Pseudonocardiaceae</taxon>
        <taxon>Pseudonocardia</taxon>
    </lineage>
</organism>
<dbReference type="EMBL" id="BJVJ01000011">
    <property type="protein sequence ID" value="GEL22715.1"/>
    <property type="molecule type" value="Genomic_DNA"/>
</dbReference>
<dbReference type="CDD" id="cd06558">
    <property type="entry name" value="crotonase-like"/>
    <property type="match status" value="1"/>
</dbReference>
<dbReference type="InterPro" id="IPR018376">
    <property type="entry name" value="Enoyl-CoA_hyd/isom_CS"/>
</dbReference>
<keyword evidence="4" id="KW-1185">Reference proteome</keyword>
<reference evidence="3 4" key="1">
    <citation type="submission" date="2019-07" db="EMBL/GenBank/DDBJ databases">
        <title>Whole genome shotgun sequence of Pseudonocardia sulfidoxydans NBRC 16205.</title>
        <authorList>
            <person name="Hosoyama A."/>
            <person name="Uohara A."/>
            <person name="Ohji S."/>
            <person name="Ichikawa N."/>
        </authorList>
    </citation>
    <scope>NUCLEOTIDE SEQUENCE [LARGE SCALE GENOMIC DNA]</scope>
    <source>
        <strain evidence="3 4">NBRC 16205</strain>
    </source>
</reference>
<dbReference type="Pfam" id="PF00378">
    <property type="entry name" value="ECH_1"/>
    <property type="match status" value="1"/>
</dbReference>
<comment type="similarity">
    <text evidence="1 2">Belongs to the enoyl-CoA hydratase/isomerase family.</text>
</comment>
<dbReference type="RefSeq" id="WP_147104472.1">
    <property type="nucleotide sequence ID" value="NZ_BJVJ01000011.1"/>
</dbReference>
<proteinExistence type="inferred from homology"/>
<dbReference type="SUPFAM" id="SSF52096">
    <property type="entry name" value="ClpP/crotonase"/>
    <property type="match status" value="1"/>
</dbReference>
<dbReference type="PANTHER" id="PTHR11941">
    <property type="entry name" value="ENOYL-COA HYDRATASE-RELATED"/>
    <property type="match status" value="1"/>
</dbReference>
<comment type="caution">
    <text evidence="3">The sequence shown here is derived from an EMBL/GenBank/DDBJ whole genome shotgun (WGS) entry which is preliminary data.</text>
</comment>
<gene>
    <name evidence="3" type="ORF">PSU4_16690</name>
</gene>
<dbReference type="PANTHER" id="PTHR11941:SF54">
    <property type="entry name" value="ENOYL-COA HYDRATASE, MITOCHONDRIAL"/>
    <property type="match status" value="1"/>
</dbReference>
<evidence type="ECO:0000256" key="2">
    <source>
        <dbReference type="RuleBase" id="RU003707"/>
    </source>
</evidence>
<sequence>MTDVSTDRTGDIAVVTIHRPPANFFDYDLIHDLANALDELAATGCRAAVLASEGRHFCAGANFGTGGPAADRVDSSRRLYTEAVRLFRVPMPVVAAVQGAAVGGGLGLALSADFRVTVPGARFHANFAALGFHQGFGLSVTLPRLVGAQLAAELLYTARKVDGADAVRLGLADRLADGSDPLPAAVDFAREIASSAPLTVRSMKETLRGTLADDVARATERELTEQARLWATEDCAIGIAANLARETPVFVGR</sequence>
<name>A0A511DD27_9PSEU</name>
<dbReference type="Gene3D" id="3.90.226.10">
    <property type="entry name" value="2-enoyl-CoA Hydratase, Chain A, domain 1"/>
    <property type="match status" value="1"/>
</dbReference>